<sequence length="226" mass="26246">MSQKIEEIKYCPAGHSFEDFSSYYRNFISFDEGLCSLYWEYVLIGYKVALKEIKDSRYDIVEFLKVVKAVSHLPVFVEYHGISKNPLTRNYILVMNLFDDDLHNFLTVNFWDLSWETKIYFLLLIASDLRNLHATNFVHCNLHSGNILIFTNYGRISPSSKLHPQSCYISLSIHTLHELHDLLEEIKSGKSSDPNLLLKLKSNESTASNVNTHYIDEETEIQGKQL</sequence>
<dbReference type="GO" id="GO:0004672">
    <property type="term" value="F:protein kinase activity"/>
    <property type="evidence" value="ECO:0007669"/>
    <property type="project" value="InterPro"/>
</dbReference>
<dbReference type="Gene3D" id="1.10.510.10">
    <property type="entry name" value="Transferase(Phosphotransferase) domain 1"/>
    <property type="match status" value="1"/>
</dbReference>
<keyword evidence="3" id="KW-1185">Reference proteome</keyword>
<gene>
    <name evidence="2" type="ORF">DEBURN_LOCUS10195</name>
</gene>
<dbReference type="AlphaFoldDB" id="A0A9N9GML1"/>
<accession>A0A9N9GML1</accession>
<evidence type="ECO:0000313" key="2">
    <source>
        <dbReference type="EMBL" id="CAG8616638.1"/>
    </source>
</evidence>
<organism evidence="2 3">
    <name type="scientific">Diversispora eburnea</name>
    <dbReference type="NCBI Taxonomy" id="1213867"/>
    <lineage>
        <taxon>Eukaryota</taxon>
        <taxon>Fungi</taxon>
        <taxon>Fungi incertae sedis</taxon>
        <taxon>Mucoromycota</taxon>
        <taxon>Glomeromycotina</taxon>
        <taxon>Glomeromycetes</taxon>
        <taxon>Diversisporales</taxon>
        <taxon>Diversisporaceae</taxon>
        <taxon>Diversispora</taxon>
    </lineage>
</organism>
<dbReference type="InterPro" id="IPR000719">
    <property type="entry name" value="Prot_kinase_dom"/>
</dbReference>
<reference evidence="2" key="1">
    <citation type="submission" date="2021-06" db="EMBL/GenBank/DDBJ databases">
        <authorList>
            <person name="Kallberg Y."/>
            <person name="Tangrot J."/>
            <person name="Rosling A."/>
        </authorList>
    </citation>
    <scope>NUCLEOTIDE SEQUENCE</scope>
    <source>
        <strain evidence="2">AZ414A</strain>
    </source>
</reference>
<name>A0A9N9GML1_9GLOM</name>
<dbReference type="InterPro" id="IPR011009">
    <property type="entry name" value="Kinase-like_dom_sf"/>
</dbReference>
<dbReference type="PROSITE" id="PS50011">
    <property type="entry name" value="PROTEIN_KINASE_DOM"/>
    <property type="match status" value="1"/>
</dbReference>
<dbReference type="EMBL" id="CAJVPK010002679">
    <property type="protein sequence ID" value="CAG8616638.1"/>
    <property type="molecule type" value="Genomic_DNA"/>
</dbReference>
<comment type="caution">
    <text evidence="2">The sequence shown here is derived from an EMBL/GenBank/DDBJ whole genome shotgun (WGS) entry which is preliminary data.</text>
</comment>
<dbReference type="Proteomes" id="UP000789706">
    <property type="component" value="Unassembled WGS sequence"/>
</dbReference>
<dbReference type="Pfam" id="PF07714">
    <property type="entry name" value="PK_Tyr_Ser-Thr"/>
    <property type="match status" value="1"/>
</dbReference>
<feature type="domain" description="Protein kinase" evidence="1">
    <location>
        <begin position="24"/>
        <end position="226"/>
    </location>
</feature>
<evidence type="ECO:0000259" key="1">
    <source>
        <dbReference type="PROSITE" id="PS50011"/>
    </source>
</evidence>
<proteinExistence type="predicted"/>
<evidence type="ECO:0000313" key="3">
    <source>
        <dbReference type="Proteomes" id="UP000789706"/>
    </source>
</evidence>
<dbReference type="SUPFAM" id="SSF56112">
    <property type="entry name" value="Protein kinase-like (PK-like)"/>
    <property type="match status" value="1"/>
</dbReference>
<protein>
    <submittedName>
        <fullName evidence="2">11818_t:CDS:1</fullName>
    </submittedName>
</protein>
<dbReference type="GO" id="GO:0005524">
    <property type="term" value="F:ATP binding"/>
    <property type="evidence" value="ECO:0007669"/>
    <property type="project" value="InterPro"/>
</dbReference>
<dbReference type="InterPro" id="IPR001245">
    <property type="entry name" value="Ser-Thr/Tyr_kinase_cat_dom"/>
</dbReference>
<dbReference type="OrthoDB" id="2425228at2759"/>